<organism evidence="2 3">
    <name type="scientific">Verticillium longisporum</name>
    <name type="common">Verticillium dahliae var. longisporum</name>
    <dbReference type="NCBI Taxonomy" id="100787"/>
    <lineage>
        <taxon>Eukaryota</taxon>
        <taxon>Fungi</taxon>
        <taxon>Dikarya</taxon>
        <taxon>Ascomycota</taxon>
        <taxon>Pezizomycotina</taxon>
        <taxon>Sordariomycetes</taxon>
        <taxon>Hypocreomycetidae</taxon>
        <taxon>Glomerellales</taxon>
        <taxon>Plectosphaerellaceae</taxon>
        <taxon>Verticillium</taxon>
    </lineage>
</organism>
<reference evidence="2 3" key="1">
    <citation type="submission" date="2015-05" db="EMBL/GenBank/DDBJ databases">
        <authorList>
            <person name="Wang D.B."/>
            <person name="Wang M."/>
        </authorList>
    </citation>
    <scope>NUCLEOTIDE SEQUENCE [LARGE SCALE GENOMIC DNA]</scope>
    <source>
        <strain evidence="2">VL1</strain>
    </source>
</reference>
<sequence>MIATHFAGLFLASVVAAAPFMSERDLNATVWTPGHELQPNEVIVYGNGRMEVIHEDTWLALLESEGVSVGTPEVDHAYLDARDLDTSEAESHVLQTRQCASTTSFVTDKIERFIDWDVQMSPVVLGVGNGLTVAVASSYSVSNSVSVSAGLDLKFIKDRLGGTLGVNYSRTWTTQASVTLSGVVPNGQAGVWITKPWTTRRYGRTFQGCIGSLRETGTFMADSHDEGSYEGVRWVSGGISMCLKRQRTLPLTRCNGSGAFR</sequence>
<dbReference type="Proteomes" id="UP000044602">
    <property type="component" value="Unassembled WGS sequence"/>
</dbReference>
<evidence type="ECO:0000256" key="1">
    <source>
        <dbReference type="SAM" id="SignalP"/>
    </source>
</evidence>
<keyword evidence="3" id="KW-1185">Reference proteome</keyword>
<keyword evidence="1" id="KW-0732">Signal</keyword>
<accession>A0A0G4KL87</accession>
<evidence type="ECO:0000313" key="2">
    <source>
        <dbReference type="EMBL" id="CRK07002.1"/>
    </source>
</evidence>
<dbReference type="EMBL" id="CVQH01001891">
    <property type="protein sequence ID" value="CRK07002.1"/>
    <property type="molecule type" value="Genomic_DNA"/>
</dbReference>
<feature type="signal peptide" evidence="1">
    <location>
        <begin position="1"/>
        <end position="17"/>
    </location>
</feature>
<gene>
    <name evidence="2" type="ORF">BN1708_009759</name>
</gene>
<name>A0A0G4KL87_VERLO</name>
<proteinExistence type="predicted"/>
<feature type="chain" id="PRO_5002565242" evidence="1">
    <location>
        <begin position="18"/>
        <end position="261"/>
    </location>
</feature>
<evidence type="ECO:0000313" key="3">
    <source>
        <dbReference type="Proteomes" id="UP000044602"/>
    </source>
</evidence>
<protein>
    <submittedName>
        <fullName evidence="2">Uncharacterized protein</fullName>
    </submittedName>
</protein>
<dbReference type="AlphaFoldDB" id="A0A0G4KL87"/>